<evidence type="ECO:0000256" key="8">
    <source>
        <dbReference type="ARBA" id="ARBA00048318"/>
    </source>
</evidence>
<dbReference type="CDD" id="cd02812">
    <property type="entry name" value="PcrB_like"/>
    <property type="match status" value="1"/>
</dbReference>
<evidence type="ECO:0000256" key="1">
    <source>
        <dbReference type="ARBA" id="ARBA00022516"/>
    </source>
</evidence>
<accession>A0A2N5N1A0</accession>
<keyword evidence="6" id="KW-0594">Phospholipid biosynthesis</keyword>
<keyword evidence="10" id="KW-1185">Reference proteome</keyword>
<protein>
    <submittedName>
        <fullName evidence="9">(S)-3-O-geranylgeranylglyceryl phosphate synthase</fullName>
    </submittedName>
</protein>
<proteinExistence type="predicted"/>
<evidence type="ECO:0000256" key="5">
    <source>
        <dbReference type="ARBA" id="ARBA00023098"/>
    </source>
</evidence>
<dbReference type="Gene3D" id="3.20.20.390">
    <property type="entry name" value="FMN-linked oxidoreductases"/>
    <property type="match status" value="1"/>
</dbReference>
<dbReference type="InterPro" id="IPR008205">
    <property type="entry name" value="GGGP_HepGP_synthase"/>
</dbReference>
<organism evidence="9 10">
    <name type="scientific">Paenibacillus pasadenensis</name>
    <dbReference type="NCBI Taxonomy" id="217090"/>
    <lineage>
        <taxon>Bacteria</taxon>
        <taxon>Bacillati</taxon>
        <taxon>Bacillota</taxon>
        <taxon>Bacilli</taxon>
        <taxon>Bacillales</taxon>
        <taxon>Paenibacillaceae</taxon>
        <taxon>Paenibacillus</taxon>
    </lineage>
</organism>
<comment type="caution">
    <text evidence="9">The sequence shown here is derived from an EMBL/GenBank/DDBJ whole genome shotgun (WGS) entry which is preliminary data.</text>
</comment>
<dbReference type="NCBIfam" id="TIGR01768">
    <property type="entry name" value="GGGP-family"/>
    <property type="match status" value="1"/>
</dbReference>
<dbReference type="PANTHER" id="PTHR40029:SF2">
    <property type="entry name" value="HEPTAPRENYLGLYCERYL PHOSPHATE SYNTHASE"/>
    <property type="match status" value="1"/>
</dbReference>
<dbReference type="GO" id="GO:0120536">
    <property type="term" value="F:heptaprenylglyceryl phosphate synthase activity"/>
    <property type="evidence" value="ECO:0007669"/>
    <property type="project" value="UniProtKB-ARBA"/>
</dbReference>
<gene>
    <name evidence="9" type="ORF">B8V81_2534</name>
</gene>
<evidence type="ECO:0000256" key="3">
    <source>
        <dbReference type="ARBA" id="ARBA00022723"/>
    </source>
</evidence>
<reference evidence="9 10" key="1">
    <citation type="submission" date="2017-05" db="EMBL/GenBank/DDBJ databases">
        <title>Functional genome analysis of Paenibacillus pasadenensis strain R16: insights on endophytic life style and antifungal activity.</title>
        <authorList>
            <person name="Passera A."/>
            <person name="Marcolungo L."/>
            <person name="Casati P."/>
            <person name="Brasca M."/>
            <person name="Quaglino F."/>
            <person name="Delledonne M."/>
        </authorList>
    </citation>
    <scope>NUCLEOTIDE SEQUENCE [LARGE SCALE GENOMIC DNA]</scope>
    <source>
        <strain evidence="9 10">R16</strain>
    </source>
</reference>
<dbReference type="EMBL" id="NFEZ01000004">
    <property type="protein sequence ID" value="PLT44103.1"/>
    <property type="molecule type" value="Genomic_DNA"/>
</dbReference>
<dbReference type="RefSeq" id="WP_028597931.1">
    <property type="nucleotide sequence ID" value="NZ_BIMM01000085.1"/>
</dbReference>
<dbReference type="PANTHER" id="PTHR40029">
    <property type="match status" value="1"/>
</dbReference>
<dbReference type="GO" id="GO:0046872">
    <property type="term" value="F:metal ion binding"/>
    <property type="evidence" value="ECO:0007669"/>
    <property type="project" value="UniProtKB-KW"/>
</dbReference>
<evidence type="ECO:0000313" key="9">
    <source>
        <dbReference type="EMBL" id="PLT44103.1"/>
    </source>
</evidence>
<dbReference type="GO" id="GO:0046474">
    <property type="term" value="P:glycerophospholipid biosynthetic process"/>
    <property type="evidence" value="ECO:0007669"/>
    <property type="project" value="TreeGrafter"/>
</dbReference>
<evidence type="ECO:0000256" key="6">
    <source>
        <dbReference type="ARBA" id="ARBA00023209"/>
    </source>
</evidence>
<dbReference type="InterPro" id="IPR039074">
    <property type="entry name" value="GGGP/HepGP_synthase_I"/>
</dbReference>
<evidence type="ECO:0000256" key="2">
    <source>
        <dbReference type="ARBA" id="ARBA00022679"/>
    </source>
</evidence>
<dbReference type="InterPro" id="IPR038597">
    <property type="entry name" value="GGGP/HepGP_synthase_sf"/>
</dbReference>
<keyword evidence="5" id="KW-0443">Lipid metabolism</keyword>
<comment type="catalytic activity">
    <reaction evidence="8">
        <text>sn-glycerol 1-phosphate + all-trans-heptaprenyl diphosphate = 3-heptaprenyl-sn-glycero-1-phosphate + diphosphate</text>
        <dbReference type="Rhea" id="RHEA:33495"/>
        <dbReference type="ChEBI" id="CHEBI:33019"/>
        <dbReference type="ChEBI" id="CHEBI:57685"/>
        <dbReference type="ChEBI" id="CHEBI:58206"/>
        <dbReference type="ChEBI" id="CHEBI:64781"/>
        <dbReference type="EC" id="2.5.1.n9"/>
    </reaction>
</comment>
<dbReference type="Proteomes" id="UP000234789">
    <property type="component" value="Unassembled WGS sequence"/>
</dbReference>
<keyword evidence="3" id="KW-0479">Metal-binding</keyword>
<evidence type="ECO:0000313" key="10">
    <source>
        <dbReference type="Proteomes" id="UP000234789"/>
    </source>
</evidence>
<keyword evidence="4" id="KW-0460">Magnesium</keyword>
<evidence type="ECO:0000256" key="7">
    <source>
        <dbReference type="ARBA" id="ARBA00023264"/>
    </source>
</evidence>
<keyword evidence="2" id="KW-0808">Transferase</keyword>
<sequence>MTEAMEGWRHVFKLDPDRGLGQRELDAVLASGTDAILVGGSSGLTYDNTAALLERLAAAPMPVALEVTRPELAMPGFDAYLVPVVLNTPDGSWITGRQAQALEEWGGLIPWDKTWAEGYLILNPDCEAAKVSGADASLTELQAAAYARLADRLLRLPLLYVEYSGRFGDMALLRRVKRALSGARLVYGGGIDGPERAAEAARIASTVVVGNVLYADPEAALATVAAVRETVPAD</sequence>
<evidence type="ECO:0000256" key="4">
    <source>
        <dbReference type="ARBA" id="ARBA00022842"/>
    </source>
</evidence>
<dbReference type="Pfam" id="PF01884">
    <property type="entry name" value="PcrB"/>
    <property type="match status" value="1"/>
</dbReference>
<keyword evidence="1" id="KW-0444">Lipid biosynthesis</keyword>
<dbReference type="SUPFAM" id="SSF51395">
    <property type="entry name" value="FMN-linked oxidoreductases"/>
    <property type="match status" value="1"/>
</dbReference>
<dbReference type="AlphaFoldDB" id="A0A2N5N1A0"/>
<keyword evidence="7" id="KW-1208">Phospholipid metabolism</keyword>
<name>A0A2N5N1A0_9BACL</name>
<dbReference type="NCBIfam" id="NF003199">
    <property type="entry name" value="PRK04169.1-3"/>
    <property type="match status" value="1"/>
</dbReference>